<organism evidence="2 3">
    <name type="scientific">[Mycobacterium] manitobense</name>
    <dbReference type="NCBI Taxonomy" id="190147"/>
    <lineage>
        <taxon>Bacteria</taxon>
        <taxon>Bacillati</taxon>
        <taxon>Actinomycetota</taxon>
        <taxon>Actinomycetes</taxon>
        <taxon>Mycobacteriales</taxon>
        <taxon>Mycobacteriaceae</taxon>
        <taxon>Mycolicibacterium</taxon>
    </lineage>
</organism>
<feature type="region of interest" description="Disordered" evidence="1">
    <location>
        <begin position="116"/>
        <end position="135"/>
    </location>
</feature>
<evidence type="ECO:0000313" key="2">
    <source>
        <dbReference type="EMBL" id="MCV7170340.1"/>
    </source>
</evidence>
<protein>
    <submittedName>
        <fullName evidence="2">Uncharacterized protein</fullName>
    </submittedName>
</protein>
<evidence type="ECO:0000256" key="1">
    <source>
        <dbReference type="SAM" id="MobiDB-lite"/>
    </source>
</evidence>
<dbReference type="Proteomes" id="UP001140293">
    <property type="component" value="Unassembled WGS sequence"/>
</dbReference>
<gene>
    <name evidence="2" type="ORF">H7I41_10475</name>
</gene>
<reference evidence="2" key="1">
    <citation type="submission" date="2020-07" db="EMBL/GenBank/DDBJ databases">
        <authorList>
            <person name="Pettersson B.M.F."/>
            <person name="Behra P.R.K."/>
            <person name="Ramesh M."/>
            <person name="Das S."/>
            <person name="Dasgupta S."/>
            <person name="Kirsebom L.A."/>
        </authorList>
    </citation>
    <scope>NUCLEOTIDE SEQUENCE</scope>
    <source>
        <strain evidence="2">DSM 44615</strain>
    </source>
</reference>
<proteinExistence type="predicted"/>
<name>A0A9X3BMT8_9MYCO</name>
<sequence length="135" mass="13211">MAAHAKALTRRAKKLGIVGAGSFAVAAAAMTLGLGTASAEVEEVAPSPEVTSRAAVAVNEDGIRLTDIGAARGQGGEGRTADTTIVHAQTNGENAGVRDSVKAVSGSATGPLFEGEFTPAGEGPLTGGGPALGDW</sequence>
<reference evidence="2" key="2">
    <citation type="journal article" date="2022" name="BMC Genomics">
        <title>Comparative genome analysis of mycobacteria focusing on tRNA and non-coding RNA.</title>
        <authorList>
            <person name="Behra P.R.K."/>
            <person name="Pettersson B.M.F."/>
            <person name="Ramesh M."/>
            <person name="Das S."/>
            <person name="Dasgupta S."/>
            <person name="Kirsebom L.A."/>
        </authorList>
    </citation>
    <scope>NUCLEOTIDE SEQUENCE</scope>
    <source>
        <strain evidence="2">DSM 44615</strain>
    </source>
</reference>
<keyword evidence="3" id="KW-1185">Reference proteome</keyword>
<accession>A0A9X3BMT8</accession>
<dbReference type="EMBL" id="JACKSJ010000082">
    <property type="protein sequence ID" value="MCV7170340.1"/>
    <property type="molecule type" value="Genomic_DNA"/>
</dbReference>
<comment type="caution">
    <text evidence="2">The sequence shown here is derived from an EMBL/GenBank/DDBJ whole genome shotgun (WGS) entry which is preliminary data.</text>
</comment>
<dbReference type="RefSeq" id="WP_264012531.1">
    <property type="nucleotide sequence ID" value="NZ_JACKSJ010000082.1"/>
</dbReference>
<evidence type="ECO:0000313" key="3">
    <source>
        <dbReference type="Proteomes" id="UP001140293"/>
    </source>
</evidence>
<feature type="compositionally biased region" description="Gly residues" evidence="1">
    <location>
        <begin position="124"/>
        <end position="135"/>
    </location>
</feature>
<dbReference type="AlphaFoldDB" id="A0A9X3BMT8"/>